<feature type="coiled-coil region" evidence="1">
    <location>
        <begin position="304"/>
        <end position="338"/>
    </location>
</feature>
<accession>A0A285REM9</accession>
<dbReference type="EMBL" id="OBMR01000002">
    <property type="protein sequence ID" value="SOB92521.1"/>
    <property type="molecule type" value="Genomic_DNA"/>
</dbReference>
<name>A0A285REM9_9FIRM</name>
<organism evidence="3 4">
    <name type="scientific">Pseudobutyrivibrio ruminis DSM 9787</name>
    <dbReference type="NCBI Taxonomy" id="1123011"/>
    <lineage>
        <taxon>Bacteria</taxon>
        <taxon>Bacillati</taxon>
        <taxon>Bacillota</taxon>
        <taxon>Clostridia</taxon>
        <taxon>Lachnospirales</taxon>
        <taxon>Lachnospiraceae</taxon>
        <taxon>Pseudobutyrivibrio</taxon>
    </lineage>
</organism>
<evidence type="ECO:0000313" key="4">
    <source>
        <dbReference type="Proteomes" id="UP000219563"/>
    </source>
</evidence>
<dbReference type="RefSeq" id="WP_179670642.1">
    <property type="nucleotide sequence ID" value="NZ_OBMR01000002.1"/>
</dbReference>
<protein>
    <submittedName>
        <fullName evidence="3">AIPR protein</fullName>
    </submittedName>
</protein>
<proteinExistence type="predicted"/>
<dbReference type="Proteomes" id="UP000219563">
    <property type="component" value="Unassembled WGS sequence"/>
</dbReference>
<keyword evidence="1" id="KW-0175">Coiled coil</keyword>
<feature type="domain" description="Abortive phage infection protein C-terminal" evidence="2">
    <location>
        <begin position="194"/>
        <end position="539"/>
    </location>
</feature>
<reference evidence="3 4" key="1">
    <citation type="submission" date="2017-08" db="EMBL/GenBank/DDBJ databases">
        <authorList>
            <person name="de Groot N.N."/>
        </authorList>
    </citation>
    <scope>NUCLEOTIDE SEQUENCE [LARGE SCALE GENOMIC DNA]</scope>
    <source>
        <strain evidence="3 4">DSM 9787</strain>
    </source>
</reference>
<evidence type="ECO:0000256" key="1">
    <source>
        <dbReference type="SAM" id="Coils"/>
    </source>
</evidence>
<dbReference type="AlphaFoldDB" id="A0A285REM9"/>
<gene>
    <name evidence="3" type="ORF">SAMN02910411_0930</name>
</gene>
<dbReference type="Pfam" id="PF10592">
    <property type="entry name" value="AIPR"/>
    <property type="match status" value="1"/>
</dbReference>
<evidence type="ECO:0000259" key="2">
    <source>
        <dbReference type="Pfam" id="PF10592"/>
    </source>
</evidence>
<dbReference type="InterPro" id="IPR018891">
    <property type="entry name" value="AIPR_C"/>
</dbReference>
<sequence length="665" mass="76713">MINYFDQITKVLKSRDEDFTLSEETEKQIKELVKELNVKDEKKGGIIWAGLYGLNDNTLFINSKNIEKKIGTRKVSAELKKMIQSVLKSKTDDEKDTLNNLYLKDCLIYIFVSSIKEKIRIKSLVASSLNVRYIFVPDKQIDNKEYTITIDNRNNTLRKSTKHIGEKSYMTSEVFVARLYDLIQLYNGTGDKLFDSNVRLGLSSDTNGVAPAMIETLKKEPQNFWFYNNGITIIADRISLIKRDSITLRNTNYYSVINGAQTITTCAEYFLKEISKERVTSNGDTEDNPDYLEWQKAVDNAYVLLRVISARTKLEKEKEEEKEDKEEKYIRNELAEEKVSVSLNRQKPIDGEDLAYVTDYVKTINGLRENAIFKDKLYSRLAFSIARKGDDLLETRAYSLGTIGKIIYATKFQKPGSAKNQDIPKLTRMDKGKLINTNIFVDIDDEASEDKIKSTFLENYGMVNFSRDILKKWDKNAKHYLESFESEKNIDNNGEYKKYGNVLRRGKVSASHGNYLFLAFVTWSLFSNEDFVDVNTTIHPIVVPNIIKLNEAMNSDIDSYIFKLLEVYFDLIESYLKKSDETLTEKDFKSDVLYTDIDNLQDEELNGYRDRIRRAVFDSDVATDDEDGDTPEFLLDLPQTLVDMTKQINAELVKKTNPNNKGKLF</sequence>
<evidence type="ECO:0000313" key="3">
    <source>
        <dbReference type="EMBL" id="SOB92521.1"/>
    </source>
</evidence>